<dbReference type="EMBL" id="JBHTOA010000031">
    <property type="protein sequence ID" value="MFD1399200.1"/>
    <property type="molecule type" value="Genomic_DNA"/>
</dbReference>
<dbReference type="PANTHER" id="PTHR43289:SF34">
    <property type="entry name" value="SERINE_THREONINE-PROTEIN KINASE YBDM-RELATED"/>
    <property type="match status" value="1"/>
</dbReference>
<keyword evidence="11" id="KW-0812">Transmembrane</keyword>
<evidence type="ECO:0000256" key="3">
    <source>
        <dbReference type="ARBA" id="ARBA00022679"/>
    </source>
</evidence>
<organism evidence="14 15">
    <name type="scientific">Lacticaseibacillus suilingensis</name>
    <dbReference type="NCBI Taxonomy" id="2799577"/>
    <lineage>
        <taxon>Bacteria</taxon>
        <taxon>Bacillati</taxon>
        <taxon>Bacillota</taxon>
        <taxon>Bacilli</taxon>
        <taxon>Lactobacillales</taxon>
        <taxon>Lactobacillaceae</taxon>
        <taxon>Lacticaseibacillus</taxon>
    </lineage>
</organism>
<evidence type="ECO:0000313" key="14">
    <source>
        <dbReference type="EMBL" id="MFD1399200.1"/>
    </source>
</evidence>
<sequence length="665" mass="71926">MIEPGYILSERYKLLKTLGEGGMANVYLAHDLILDRDVAVKVLRLDLQNDPDTKRRFQREAMATTELVHPNIVSIYDVGESNDQQYLVMEYVRGSDLKKYIVEHFPIPYQRVVDIMEQILAGIQVAHDHNIIHRDLKPQNIMIDENGNAKITDFGIAVALSDNSMTQTNSLLGSVHYLSPEQARGSMPTKQSDIYALGIILFEMLTGTVPFEGDSAVSIALKHFQEEMPSVRDFDPRIPQALENVVLKATTKDPANRYTSASAMAADLKTSLSSARAHEAKFVPDSNDLDETKIVPVVSSQTATPVAARSEAQAPQTDAKATKAKPKRKGGWKKWWPAIVLGVLLVGLITMLILAFSGGKGDATVPDLTGMSQTQAESALEAANLELGNVTKASSNTVAKNKVIRSNPASGANLKSGRKVAIVLSTGKKRYTLKDYTGEKYSTVKKKLEKVGFDVKADRKSSDTVPAGEIMDQSEPEGKRLVAKGTELTFTVSSGPKTVKLPSFLGQSENYFNTWMTAHGLTPQVSQEYSDTVASGNIISQNPDQGTAMSKGDTVSVVISKGVDPAKSSASSSSSEAQTQTVTRNLTISYQAPSGESSGSGSSASNQITIYIQDSKHSLSDVFKTMTISSDTTVQLQFQLNNGDTGAYRVMNNGQVVQSEDNIGG</sequence>
<evidence type="ECO:0000256" key="5">
    <source>
        <dbReference type="ARBA" id="ARBA00022777"/>
    </source>
</evidence>
<accession>A0ABW4BFB3</accession>
<gene>
    <name evidence="14" type="primary">pknB</name>
    <name evidence="14" type="ORF">ACFQ41_07740</name>
</gene>
<feature type="transmembrane region" description="Helical" evidence="11">
    <location>
        <begin position="335"/>
        <end position="356"/>
    </location>
</feature>
<dbReference type="GO" id="GO:0016301">
    <property type="term" value="F:kinase activity"/>
    <property type="evidence" value="ECO:0007669"/>
    <property type="project" value="UniProtKB-KW"/>
</dbReference>
<dbReference type="Gene3D" id="1.10.510.10">
    <property type="entry name" value="Transferase(Phosphotransferase) domain 1"/>
    <property type="match status" value="1"/>
</dbReference>
<keyword evidence="3" id="KW-0808">Transferase</keyword>
<dbReference type="Gene3D" id="3.30.200.20">
    <property type="entry name" value="Phosphorylase Kinase, domain 1"/>
    <property type="match status" value="1"/>
</dbReference>
<dbReference type="Pfam" id="PF03793">
    <property type="entry name" value="PASTA"/>
    <property type="match status" value="3"/>
</dbReference>
<dbReference type="InterPro" id="IPR008271">
    <property type="entry name" value="Ser/Thr_kinase_AS"/>
</dbReference>
<feature type="domain" description="PASTA" evidence="13">
    <location>
        <begin position="427"/>
        <end position="494"/>
    </location>
</feature>
<keyword evidence="4 9" id="KW-0547">Nucleotide-binding</keyword>
<dbReference type="SUPFAM" id="SSF56112">
    <property type="entry name" value="Protein kinase-like (PK-like)"/>
    <property type="match status" value="1"/>
</dbReference>
<evidence type="ECO:0000259" key="12">
    <source>
        <dbReference type="PROSITE" id="PS50011"/>
    </source>
</evidence>
<dbReference type="CDD" id="cd06577">
    <property type="entry name" value="PASTA_pknB"/>
    <property type="match status" value="3"/>
</dbReference>
<comment type="catalytic activity">
    <reaction evidence="8">
        <text>L-seryl-[protein] + ATP = O-phospho-L-seryl-[protein] + ADP + H(+)</text>
        <dbReference type="Rhea" id="RHEA:17989"/>
        <dbReference type="Rhea" id="RHEA-COMP:9863"/>
        <dbReference type="Rhea" id="RHEA-COMP:11604"/>
        <dbReference type="ChEBI" id="CHEBI:15378"/>
        <dbReference type="ChEBI" id="CHEBI:29999"/>
        <dbReference type="ChEBI" id="CHEBI:30616"/>
        <dbReference type="ChEBI" id="CHEBI:83421"/>
        <dbReference type="ChEBI" id="CHEBI:456216"/>
        <dbReference type="EC" id="2.7.11.1"/>
    </reaction>
</comment>
<dbReference type="EC" id="2.7.11.1" evidence="1"/>
<feature type="domain" description="PASTA" evidence="13">
    <location>
        <begin position="495"/>
        <end position="561"/>
    </location>
</feature>
<evidence type="ECO:0000256" key="8">
    <source>
        <dbReference type="ARBA" id="ARBA00048679"/>
    </source>
</evidence>
<evidence type="ECO:0000256" key="7">
    <source>
        <dbReference type="ARBA" id="ARBA00047899"/>
    </source>
</evidence>
<dbReference type="PROSITE" id="PS00108">
    <property type="entry name" value="PROTEIN_KINASE_ST"/>
    <property type="match status" value="1"/>
</dbReference>
<evidence type="ECO:0000313" key="15">
    <source>
        <dbReference type="Proteomes" id="UP001597199"/>
    </source>
</evidence>
<comment type="caution">
    <text evidence="14">The sequence shown here is derived from an EMBL/GenBank/DDBJ whole genome shotgun (WGS) entry which is preliminary data.</text>
</comment>
<evidence type="ECO:0000256" key="10">
    <source>
        <dbReference type="SAM" id="MobiDB-lite"/>
    </source>
</evidence>
<feature type="binding site" evidence="9">
    <location>
        <position position="41"/>
    </location>
    <ligand>
        <name>ATP</name>
        <dbReference type="ChEBI" id="CHEBI:30616"/>
    </ligand>
</feature>
<keyword evidence="15" id="KW-1185">Reference proteome</keyword>
<dbReference type="RefSeq" id="WP_204118045.1">
    <property type="nucleotide sequence ID" value="NZ_BOLV01000002.1"/>
</dbReference>
<reference evidence="15" key="1">
    <citation type="journal article" date="2019" name="Int. J. Syst. Evol. Microbiol.">
        <title>The Global Catalogue of Microorganisms (GCM) 10K type strain sequencing project: providing services to taxonomists for standard genome sequencing and annotation.</title>
        <authorList>
            <consortium name="The Broad Institute Genomics Platform"/>
            <consortium name="The Broad Institute Genome Sequencing Center for Infectious Disease"/>
            <person name="Wu L."/>
            <person name="Ma J."/>
        </authorList>
    </citation>
    <scope>NUCLEOTIDE SEQUENCE [LARGE SCALE GENOMIC DNA]</scope>
    <source>
        <strain evidence="15">CCM 9110</strain>
    </source>
</reference>
<keyword evidence="2" id="KW-0723">Serine/threonine-protein kinase</keyword>
<comment type="catalytic activity">
    <reaction evidence="7">
        <text>L-threonyl-[protein] + ATP = O-phospho-L-threonyl-[protein] + ADP + H(+)</text>
        <dbReference type="Rhea" id="RHEA:46608"/>
        <dbReference type="Rhea" id="RHEA-COMP:11060"/>
        <dbReference type="Rhea" id="RHEA-COMP:11605"/>
        <dbReference type="ChEBI" id="CHEBI:15378"/>
        <dbReference type="ChEBI" id="CHEBI:30013"/>
        <dbReference type="ChEBI" id="CHEBI:30616"/>
        <dbReference type="ChEBI" id="CHEBI:61977"/>
        <dbReference type="ChEBI" id="CHEBI:456216"/>
        <dbReference type="EC" id="2.7.11.1"/>
    </reaction>
</comment>
<proteinExistence type="predicted"/>
<keyword evidence="11" id="KW-1133">Transmembrane helix</keyword>
<dbReference type="NCBIfam" id="NF033483">
    <property type="entry name" value="PknB_PASTA_kin"/>
    <property type="match status" value="1"/>
</dbReference>
<feature type="region of interest" description="Disordered" evidence="10">
    <location>
        <begin position="305"/>
        <end position="326"/>
    </location>
</feature>
<dbReference type="Pfam" id="PF00069">
    <property type="entry name" value="Pkinase"/>
    <property type="match status" value="1"/>
</dbReference>
<dbReference type="InterPro" id="IPR005543">
    <property type="entry name" value="PASTA_dom"/>
</dbReference>
<dbReference type="Proteomes" id="UP001597199">
    <property type="component" value="Unassembled WGS sequence"/>
</dbReference>
<dbReference type="PROSITE" id="PS50011">
    <property type="entry name" value="PROTEIN_KINASE_DOM"/>
    <property type="match status" value="1"/>
</dbReference>
<keyword evidence="11" id="KW-0472">Membrane</keyword>
<feature type="domain" description="Protein kinase" evidence="12">
    <location>
        <begin position="12"/>
        <end position="272"/>
    </location>
</feature>
<evidence type="ECO:0000256" key="6">
    <source>
        <dbReference type="ARBA" id="ARBA00022840"/>
    </source>
</evidence>
<evidence type="ECO:0000256" key="1">
    <source>
        <dbReference type="ARBA" id="ARBA00012513"/>
    </source>
</evidence>
<dbReference type="Gene3D" id="3.30.10.20">
    <property type="match status" value="3"/>
</dbReference>
<evidence type="ECO:0000259" key="13">
    <source>
        <dbReference type="PROSITE" id="PS51178"/>
    </source>
</evidence>
<dbReference type="SMART" id="SM00220">
    <property type="entry name" value="S_TKc"/>
    <property type="match status" value="1"/>
</dbReference>
<dbReference type="InterPro" id="IPR000719">
    <property type="entry name" value="Prot_kinase_dom"/>
</dbReference>
<evidence type="ECO:0000256" key="4">
    <source>
        <dbReference type="ARBA" id="ARBA00022741"/>
    </source>
</evidence>
<keyword evidence="5 14" id="KW-0418">Kinase</keyword>
<evidence type="ECO:0000256" key="9">
    <source>
        <dbReference type="PROSITE-ProRule" id="PRU10141"/>
    </source>
</evidence>
<evidence type="ECO:0000256" key="11">
    <source>
        <dbReference type="SAM" id="Phobius"/>
    </source>
</evidence>
<dbReference type="PROSITE" id="PS00107">
    <property type="entry name" value="PROTEIN_KINASE_ATP"/>
    <property type="match status" value="1"/>
</dbReference>
<dbReference type="PANTHER" id="PTHR43289">
    <property type="entry name" value="MITOGEN-ACTIVATED PROTEIN KINASE KINASE KINASE 20-RELATED"/>
    <property type="match status" value="1"/>
</dbReference>
<feature type="domain" description="PASTA" evidence="13">
    <location>
        <begin position="359"/>
        <end position="426"/>
    </location>
</feature>
<dbReference type="SMART" id="SM00740">
    <property type="entry name" value="PASTA"/>
    <property type="match status" value="3"/>
</dbReference>
<protein>
    <recommendedName>
        <fullName evidence="1">non-specific serine/threonine protein kinase</fullName>
        <ecNumber evidence="1">2.7.11.1</ecNumber>
    </recommendedName>
</protein>
<dbReference type="PROSITE" id="PS51178">
    <property type="entry name" value="PASTA"/>
    <property type="match status" value="3"/>
</dbReference>
<keyword evidence="6 9" id="KW-0067">ATP-binding</keyword>
<evidence type="ECO:0000256" key="2">
    <source>
        <dbReference type="ARBA" id="ARBA00022527"/>
    </source>
</evidence>
<dbReference type="Gene3D" id="2.60.40.2560">
    <property type="match status" value="1"/>
</dbReference>
<dbReference type="CDD" id="cd14014">
    <property type="entry name" value="STKc_PknB_like"/>
    <property type="match status" value="1"/>
</dbReference>
<dbReference type="InterPro" id="IPR017441">
    <property type="entry name" value="Protein_kinase_ATP_BS"/>
</dbReference>
<dbReference type="InterPro" id="IPR011009">
    <property type="entry name" value="Kinase-like_dom_sf"/>
</dbReference>
<name>A0ABW4BFB3_9LACO</name>